<reference evidence="3 4" key="1">
    <citation type="submission" date="2017-01" db="EMBL/GenBank/DDBJ databases">
        <title>The cable genome- insights into the physiology and evolution of filamentous bacteria capable of sulfide oxidation via long distance electron transfer.</title>
        <authorList>
            <person name="Schreiber L."/>
            <person name="Bjerg J.T."/>
            <person name="Boggild A."/>
            <person name="Van De Vossenberg J."/>
            <person name="Meysman F."/>
            <person name="Nielsen L.P."/>
            <person name="Schramm A."/>
            <person name="Kjeldsen K.U."/>
        </authorList>
    </citation>
    <scope>NUCLEOTIDE SEQUENCE [LARGE SCALE GENOMIC DNA]</scope>
    <source>
        <strain evidence="3">A2</strain>
    </source>
</reference>
<organism evidence="3 4">
    <name type="scientific">Candidatus Electrothrix marina</name>
    <dbReference type="NCBI Taxonomy" id="1859130"/>
    <lineage>
        <taxon>Bacteria</taxon>
        <taxon>Pseudomonadati</taxon>
        <taxon>Thermodesulfobacteriota</taxon>
        <taxon>Desulfobulbia</taxon>
        <taxon>Desulfobulbales</taxon>
        <taxon>Desulfobulbaceae</taxon>
        <taxon>Candidatus Electrothrix</taxon>
    </lineage>
</organism>
<evidence type="ECO:0000256" key="1">
    <source>
        <dbReference type="SAM" id="Phobius"/>
    </source>
</evidence>
<feature type="transmembrane region" description="Helical" evidence="1">
    <location>
        <begin position="9"/>
        <end position="27"/>
    </location>
</feature>
<feature type="non-terminal residue" evidence="3">
    <location>
        <position position="142"/>
    </location>
</feature>
<dbReference type="Proteomes" id="UP000286862">
    <property type="component" value="Unassembled WGS sequence"/>
</dbReference>
<name>A0A3S3QLL8_9BACT</name>
<evidence type="ECO:0000313" key="3">
    <source>
        <dbReference type="EMBL" id="RWX47866.1"/>
    </source>
</evidence>
<accession>A0A3S3QLL8</accession>
<keyword evidence="1" id="KW-0472">Membrane</keyword>
<dbReference type="Pfam" id="PF11845">
    <property type="entry name" value="Tll0287-like"/>
    <property type="match status" value="1"/>
</dbReference>
<feature type="domain" description="Tll0287-like" evidence="2">
    <location>
        <begin position="45"/>
        <end position="140"/>
    </location>
</feature>
<sequence length="142" mass="16474">MIKLIKENSLFVCIVTFFCIFISLKVIDEYRNLSQLETKIYYEDSKVLKNFIEAYSSVYQRAFVEKHISLDEGNMYLLPVMAIPKIAEGFSEVTEGRVTVNAVTDRPRNLNNKADAVEEKAIQFFRTNPAEQEYFQIPRSVT</sequence>
<dbReference type="InterPro" id="IPR021796">
    <property type="entry name" value="Tll0287-like_dom"/>
</dbReference>
<comment type="caution">
    <text evidence="3">The sequence shown here is derived from an EMBL/GenBank/DDBJ whole genome shotgun (WGS) entry which is preliminary data.</text>
</comment>
<proteinExistence type="predicted"/>
<dbReference type="EMBL" id="MTKQ01000139">
    <property type="protein sequence ID" value="RWX47866.1"/>
    <property type="molecule type" value="Genomic_DNA"/>
</dbReference>
<evidence type="ECO:0000259" key="2">
    <source>
        <dbReference type="Pfam" id="PF11845"/>
    </source>
</evidence>
<evidence type="ECO:0000313" key="4">
    <source>
        <dbReference type="Proteomes" id="UP000286862"/>
    </source>
</evidence>
<gene>
    <name evidence="3" type="ORF">VT99_11391</name>
</gene>
<keyword evidence="1" id="KW-1133">Transmembrane helix</keyword>
<protein>
    <recommendedName>
        <fullName evidence="2">Tll0287-like domain-containing protein</fullName>
    </recommendedName>
</protein>
<dbReference type="AlphaFoldDB" id="A0A3S3QLL8"/>
<keyword evidence="1" id="KW-0812">Transmembrane</keyword>